<keyword evidence="1" id="KW-0472">Membrane</keyword>
<dbReference type="Pfam" id="PF04246">
    <property type="entry name" value="RseC_MucC"/>
    <property type="match status" value="1"/>
</dbReference>
<keyword evidence="3" id="KW-1185">Reference proteome</keyword>
<proteinExistence type="predicted"/>
<dbReference type="RefSeq" id="WP_243324922.1">
    <property type="nucleotide sequence ID" value="NZ_JAKZMM010000019.1"/>
</dbReference>
<keyword evidence="1" id="KW-0812">Transmembrane</keyword>
<dbReference type="InterPro" id="IPR007359">
    <property type="entry name" value="SigmaE_reg_RseC_MucC"/>
</dbReference>
<reference evidence="2 3" key="1">
    <citation type="submission" date="2022-03" db="EMBL/GenBank/DDBJ databases">
        <title>Parabacteroides sp. nov. isolated from swine feces.</title>
        <authorList>
            <person name="Bak J.E."/>
        </authorList>
    </citation>
    <scope>NUCLEOTIDE SEQUENCE [LARGE SCALE GENOMIC DNA]</scope>
    <source>
        <strain evidence="2 3">AGMB00274</strain>
    </source>
</reference>
<feature type="transmembrane region" description="Helical" evidence="1">
    <location>
        <begin position="75"/>
        <end position="97"/>
    </location>
</feature>
<gene>
    <name evidence="2" type="ORF">MUN53_08995</name>
</gene>
<dbReference type="PANTHER" id="PTHR35867">
    <property type="entry name" value="PROTEIN RSEC"/>
    <property type="match status" value="1"/>
</dbReference>
<evidence type="ECO:0000313" key="2">
    <source>
        <dbReference type="EMBL" id="MCJ2380744.1"/>
    </source>
</evidence>
<sequence length="139" mass="15263">MSENISHPGIVERIENNVVYVHITQYSACAGCHAKSACTAADKKDKIIEVEDSSGNYQIGDAVVLTGQSSMGMEAVVLAFVCPVIVVLIAVIIGSAMGWKETMAGLLGLCMLIPYYVILYVLREKLKRHFVFRLKKLKE</sequence>
<organism evidence="2 3">
    <name type="scientific">Parabacteroides faecalis</name>
    <dbReference type="NCBI Taxonomy" id="2924040"/>
    <lineage>
        <taxon>Bacteria</taxon>
        <taxon>Pseudomonadati</taxon>
        <taxon>Bacteroidota</taxon>
        <taxon>Bacteroidia</taxon>
        <taxon>Bacteroidales</taxon>
        <taxon>Tannerellaceae</taxon>
        <taxon>Parabacteroides</taxon>
    </lineage>
</organism>
<evidence type="ECO:0000256" key="1">
    <source>
        <dbReference type="SAM" id="Phobius"/>
    </source>
</evidence>
<dbReference type="EMBL" id="JAKZMM010000019">
    <property type="protein sequence ID" value="MCJ2380744.1"/>
    <property type="molecule type" value="Genomic_DNA"/>
</dbReference>
<name>A0ABT0C139_9BACT</name>
<accession>A0ABT0C139</accession>
<keyword evidence="1" id="KW-1133">Transmembrane helix</keyword>
<dbReference type="Proteomes" id="UP001165444">
    <property type="component" value="Unassembled WGS sequence"/>
</dbReference>
<feature type="transmembrane region" description="Helical" evidence="1">
    <location>
        <begin position="103"/>
        <end position="122"/>
    </location>
</feature>
<comment type="caution">
    <text evidence="2">The sequence shown here is derived from an EMBL/GenBank/DDBJ whole genome shotgun (WGS) entry which is preliminary data.</text>
</comment>
<evidence type="ECO:0000313" key="3">
    <source>
        <dbReference type="Proteomes" id="UP001165444"/>
    </source>
</evidence>
<protein>
    <submittedName>
        <fullName evidence="2">SoxR reducing system RseC family protein</fullName>
    </submittedName>
</protein>
<dbReference type="PANTHER" id="PTHR35867:SF1">
    <property type="entry name" value="PROTEIN RSEC"/>
    <property type="match status" value="1"/>
</dbReference>